<accession>A0A2W2DFM9</accession>
<dbReference type="RefSeq" id="WP_111220089.1">
    <property type="nucleotide sequence ID" value="NZ_POTY01000436.1"/>
</dbReference>
<proteinExistence type="predicted"/>
<reference evidence="1 2" key="1">
    <citation type="submission" date="2018-01" db="EMBL/GenBank/DDBJ databases">
        <title>Draft genome sequence of Jishengella sp. NA12.</title>
        <authorList>
            <person name="Sahin N."/>
            <person name="Ay H."/>
            <person name="Saygin H."/>
        </authorList>
    </citation>
    <scope>NUCLEOTIDE SEQUENCE [LARGE SCALE GENOMIC DNA]</scope>
    <source>
        <strain evidence="1 2">NA12</strain>
    </source>
</reference>
<gene>
    <name evidence="1" type="ORF">C1I95_33530</name>
</gene>
<dbReference type="Pfam" id="PF19730">
    <property type="entry name" value="DUF6221"/>
    <property type="match status" value="1"/>
</dbReference>
<keyword evidence="2" id="KW-1185">Reference proteome</keyword>
<organism evidence="1 2">
    <name type="scientific">Micromonospora craterilacus</name>
    <dbReference type="NCBI Taxonomy" id="1655439"/>
    <lineage>
        <taxon>Bacteria</taxon>
        <taxon>Bacillati</taxon>
        <taxon>Actinomycetota</taxon>
        <taxon>Actinomycetes</taxon>
        <taxon>Micromonosporales</taxon>
        <taxon>Micromonosporaceae</taxon>
        <taxon>Micromonospora</taxon>
    </lineage>
</organism>
<protein>
    <submittedName>
        <fullName evidence="1">Uncharacterized protein</fullName>
    </submittedName>
</protein>
<dbReference type="Proteomes" id="UP000248924">
    <property type="component" value="Unassembled WGS sequence"/>
</dbReference>
<name>A0A2W2DFM9_9ACTN</name>
<comment type="caution">
    <text evidence="1">The sequence shown here is derived from an EMBL/GenBank/DDBJ whole genome shotgun (WGS) entry which is preliminary data.</text>
</comment>
<dbReference type="InterPro" id="IPR046193">
    <property type="entry name" value="DUF6221"/>
</dbReference>
<sequence>MNLNEFNTWLRAQFDEDERVARAAAALQADPENGWGIDGLAITPHIGVIHEDEARQHIARFGPARLPARVAP</sequence>
<evidence type="ECO:0000313" key="2">
    <source>
        <dbReference type="Proteomes" id="UP000248924"/>
    </source>
</evidence>
<evidence type="ECO:0000313" key="1">
    <source>
        <dbReference type="EMBL" id="PZG03975.1"/>
    </source>
</evidence>
<dbReference type="EMBL" id="POTY01000436">
    <property type="protein sequence ID" value="PZG03975.1"/>
    <property type="molecule type" value="Genomic_DNA"/>
</dbReference>
<dbReference type="AlphaFoldDB" id="A0A2W2DFM9"/>